<name>A0ABR1UWB9_9PEZI</name>
<organism evidence="1 2">
    <name type="scientific">Apiospora saccharicola</name>
    <dbReference type="NCBI Taxonomy" id="335842"/>
    <lineage>
        <taxon>Eukaryota</taxon>
        <taxon>Fungi</taxon>
        <taxon>Dikarya</taxon>
        <taxon>Ascomycota</taxon>
        <taxon>Pezizomycotina</taxon>
        <taxon>Sordariomycetes</taxon>
        <taxon>Xylariomycetidae</taxon>
        <taxon>Amphisphaeriales</taxon>
        <taxon>Apiosporaceae</taxon>
        <taxon>Apiospora</taxon>
    </lineage>
</organism>
<evidence type="ECO:0000313" key="2">
    <source>
        <dbReference type="Proteomes" id="UP001446871"/>
    </source>
</evidence>
<accession>A0ABR1UWB9</accession>
<evidence type="ECO:0000313" key="1">
    <source>
        <dbReference type="EMBL" id="KAK8063234.1"/>
    </source>
</evidence>
<gene>
    <name evidence="1" type="ORF">PG996_007886</name>
</gene>
<protein>
    <submittedName>
        <fullName evidence="1">Uncharacterized protein</fullName>
    </submittedName>
</protein>
<keyword evidence="2" id="KW-1185">Reference proteome</keyword>
<dbReference type="Proteomes" id="UP001446871">
    <property type="component" value="Unassembled WGS sequence"/>
</dbReference>
<comment type="caution">
    <text evidence="1">The sequence shown here is derived from an EMBL/GenBank/DDBJ whole genome shotgun (WGS) entry which is preliminary data.</text>
</comment>
<sequence>MSDHGSFLLLNANQERQAEFEQLKEENGRFSIAAFKGVPPHQLFECLWDGINFKPECYYSNEPAKATWYIPYRSRLPVDEEPDANNLSVLRGWRNSRYKNIAILLGLQVLGGSRWDFAQQEAKSPQEEVMVRYLFFLPAEKVHEMAAVTEKFLMAYNWVYGGYIMPKMEETFQKIQDGRLIQEVLEDANSNLANN</sequence>
<proteinExistence type="predicted"/>
<dbReference type="EMBL" id="JAQQWM010000005">
    <property type="protein sequence ID" value="KAK8063234.1"/>
    <property type="molecule type" value="Genomic_DNA"/>
</dbReference>
<reference evidence="1 2" key="1">
    <citation type="submission" date="2023-01" db="EMBL/GenBank/DDBJ databases">
        <title>Analysis of 21 Apiospora genomes using comparative genomics revels a genus with tremendous synthesis potential of carbohydrate active enzymes and secondary metabolites.</title>
        <authorList>
            <person name="Sorensen T."/>
        </authorList>
    </citation>
    <scope>NUCLEOTIDE SEQUENCE [LARGE SCALE GENOMIC DNA]</scope>
    <source>
        <strain evidence="1 2">CBS 83171</strain>
    </source>
</reference>